<protein>
    <submittedName>
        <fullName evidence="2">Uncharacterized protein</fullName>
    </submittedName>
</protein>
<gene>
    <name evidence="2" type="ORF">QCA50_007783</name>
</gene>
<dbReference type="PANTHER" id="PTHR40465">
    <property type="entry name" value="CHROMOSOME 1, WHOLE GENOME SHOTGUN SEQUENCE"/>
    <property type="match status" value="1"/>
</dbReference>
<evidence type="ECO:0000256" key="1">
    <source>
        <dbReference type="SAM" id="Phobius"/>
    </source>
</evidence>
<dbReference type="EMBL" id="JASBNA010000009">
    <property type="protein sequence ID" value="KAK7689092.1"/>
    <property type="molecule type" value="Genomic_DNA"/>
</dbReference>
<name>A0AAW0G9J2_9APHY</name>
<accession>A0AAW0G9J2</accession>
<evidence type="ECO:0000313" key="3">
    <source>
        <dbReference type="Proteomes" id="UP001385951"/>
    </source>
</evidence>
<sequence length="110" mass="11936">MADPTLAVLDNVTAFLGGCIMAMNVSLVLYGVSTTQAYVYALNSKNDSFALKALVSAIWILETIHTACIFHEIYFYTIKGFGDYENINRISWTAGTFLAAETAVVALVQG</sequence>
<comment type="caution">
    <text evidence="2">The sequence shown here is derived from an EMBL/GenBank/DDBJ whole genome shotgun (WGS) entry which is preliminary data.</text>
</comment>
<feature type="transmembrane region" description="Helical" evidence="1">
    <location>
        <begin position="12"/>
        <end position="32"/>
    </location>
</feature>
<dbReference type="AlphaFoldDB" id="A0AAW0G9J2"/>
<evidence type="ECO:0000313" key="2">
    <source>
        <dbReference type="EMBL" id="KAK7689092.1"/>
    </source>
</evidence>
<feature type="transmembrane region" description="Helical" evidence="1">
    <location>
        <begin position="90"/>
        <end position="108"/>
    </location>
</feature>
<keyword evidence="1" id="KW-0472">Membrane</keyword>
<reference evidence="2 3" key="1">
    <citation type="submission" date="2022-09" db="EMBL/GenBank/DDBJ databases">
        <authorList>
            <person name="Palmer J.M."/>
        </authorList>
    </citation>
    <scope>NUCLEOTIDE SEQUENCE [LARGE SCALE GENOMIC DNA]</scope>
    <source>
        <strain evidence="2 3">DSM 7382</strain>
    </source>
</reference>
<organism evidence="2 3">
    <name type="scientific">Cerrena zonata</name>
    <dbReference type="NCBI Taxonomy" id="2478898"/>
    <lineage>
        <taxon>Eukaryota</taxon>
        <taxon>Fungi</taxon>
        <taxon>Dikarya</taxon>
        <taxon>Basidiomycota</taxon>
        <taxon>Agaricomycotina</taxon>
        <taxon>Agaricomycetes</taxon>
        <taxon>Polyporales</taxon>
        <taxon>Cerrenaceae</taxon>
        <taxon>Cerrena</taxon>
    </lineage>
</organism>
<keyword evidence="1" id="KW-0812">Transmembrane</keyword>
<dbReference type="PANTHER" id="PTHR40465:SF1">
    <property type="entry name" value="DUF6534 DOMAIN-CONTAINING PROTEIN"/>
    <property type="match status" value="1"/>
</dbReference>
<proteinExistence type="predicted"/>
<keyword evidence="3" id="KW-1185">Reference proteome</keyword>
<keyword evidence="1" id="KW-1133">Transmembrane helix</keyword>
<feature type="transmembrane region" description="Helical" evidence="1">
    <location>
        <begin position="53"/>
        <end position="78"/>
    </location>
</feature>
<dbReference type="Proteomes" id="UP001385951">
    <property type="component" value="Unassembled WGS sequence"/>
</dbReference>